<evidence type="ECO:0000259" key="2">
    <source>
        <dbReference type="Pfam" id="PF25455"/>
    </source>
</evidence>
<accession>A0A0Q0YNC3</accession>
<dbReference type="InterPro" id="IPR045179">
    <property type="entry name" value="YgfZ/GcvT"/>
</dbReference>
<dbReference type="InterPro" id="IPR057460">
    <property type="entry name" value="CAF17_C"/>
</dbReference>
<dbReference type="InterPro" id="IPR017703">
    <property type="entry name" value="YgfZ/GCV_T_CS"/>
</dbReference>
<keyword evidence="1" id="KW-0809">Transit peptide</keyword>
<dbReference type="Proteomes" id="UP000050488">
    <property type="component" value="Unassembled WGS sequence"/>
</dbReference>
<protein>
    <submittedName>
        <fullName evidence="3">tRNA-modifying protein YgfZ</fullName>
    </submittedName>
</protein>
<evidence type="ECO:0000256" key="1">
    <source>
        <dbReference type="ARBA" id="ARBA00022946"/>
    </source>
</evidence>
<sequence length="368" mass="39223">MPDTTAYSSPLLSLPGALPAQEKDTLALSLDSQGVAWHYGDPLAEQRRAALSGTVVDRSHRTILRVDGPEAATFLNNLLSQKLDDAPVGFHAGALDLDAQGHVLHHAEVIRIEQGFYLDLPRAEAASLREFLSRMVFWSQVEITETTLGLLSVLGAAPDLAGVPMEWTRTLPDRTDLAVERADLRQAIDALTAQGLSPAGLMAWTTHRVHTLNPELRADLDDKTIPHEVPHWIGRGDNLGTVHLDKGCYRGQETVSRVENIGRSPRLLVRLHLDGSVPVLPAPGTPITSGGRKVGRLGTVVHDYELGPIALGLIKRSVLGVGSAGASGAASLPELSAGDCALAVDSDSLPAFEGDKAGRAAIEKLRGR</sequence>
<dbReference type="RefSeq" id="WP_245625758.1">
    <property type="nucleotide sequence ID" value="NZ_JAUSQY010000001.1"/>
</dbReference>
<dbReference type="SUPFAM" id="SSF103025">
    <property type="entry name" value="Folate-binding domain"/>
    <property type="match status" value="1"/>
</dbReference>
<dbReference type="GO" id="GO:0016226">
    <property type="term" value="P:iron-sulfur cluster assembly"/>
    <property type="evidence" value="ECO:0007669"/>
    <property type="project" value="TreeGrafter"/>
</dbReference>
<dbReference type="Pfam" id="PF25455">
    <property type="entry name" value="Beta-barrel_CAF17_C"/>
    <property type="match status" value="1"/>
</dbReference>
<evidence type="ECO:0000313" key="3">
    <source>
        <dbReference type="EMBL" id="KQB83967.1"/>
    </source>
</evidence>
<dbReference type="STRING" id="1544413.Clow_02168"/>
<feature type="domain" description="CAF17 C-terminal" evidence="2">
    <location>
        <begin position="268"/>
        <end position="304"/>
    </location>
</feature>
<dbReference type="Gene3D" id="3.30.1360.120">
    <property type="entry name" value="Probable tRNA modification gtpase trme, domain 1"/>
    <property type="match status" value="2"/>
</dbReference>
<proteinExistence type="predicted"/>
<reference evidence="3 4" key="1">
    <citation type="submission" date="2015-10" db="EMBL/GenBank/DDBJ databases">
        <title>Corynebacteirum lowii and Corynebacterium oculi species nova, derived from human clinical disease and and emended description of Corynebacterium mastiditis.</title>
        <authorList>
            <person name="Bernard K."/>
            <person name="Pacheco A.L."/>
            <person name="Mcdougall C."/>
            <person name="Burtx T."/>
            <person name="Weibe D."/>
            <person name="Tyler S."/>
            <person name="Olson A.B."/>
            <person name="Cnockaert M."/>
            <person name="Eguchi H."/>
            <person name="Kuwahara T."/>
            <person name="Nakayama-Imaohji H."/>
            <person name="Boudewijins M."/>
            <person name="Van Hoecke F."/>
            <person name="Bernier A.-M."/>
            <person name="Vandamme P."/>
        </authorList>
    </citation>
    <scope>NUCLEOTIDE SEQUENCE [LARGE SCALE GENOMIC DNA]</scope>
    <source>
        <strain evidence="3 4">NML 130206</strain>
    </source>
</reference>
<gene>
    <name evidence="3" type="primary">ygfZ</name>
    <name evidence="3" type="ORF">Clow_02168</name>
</gene>
<name>A0A0Q0YNC3_9CORY</name>
<dbReference type="PATRIC" id="fig|1544413.3.peg.2166"/>
<dbReference type="EMBL" id="LKEV01000008">
    <property type="protein sequence ID" value="KQB83967.1"/>
    <property type="molecule type" value="Genomic_DNA"/>
</dbReference>
<dbReference type="PANTHER" id="PTHR22602:SF0">
    <property type="entry name" value="TRANSFERASE CAF17, MITOCHONDRIAL-RELATED"/>
    <property type="match status" value="1"/>
</dbReference>
<dbReference type="NCBIfam" id="TIGR03317">
    <property type="entry name" value="ygfZ_signature"/>
    <property type="match status" value="1"/>
</dbReference>
<keyword evidence="4" id="KW-1185">Reference proteome</keyword>
<comment type="caution">
    <text evidence="3">The sequence shown here is derived from an EMBL/GenBank/DDBJ whole genome shotgun (WGS) entry which is preliminary data.</text>
</comment>
<dbReference type="InterPro" id="IPR027266">
    <property type="entry name" value="TrmE/GcvT-like"/>
</dbReference>
<dbReference type="AlphaFoldDB" id="A0A0Q0YNC3"/>
<dbReference type="PANTHER" id="PTHR22602">
    <property type="entry name" value="TRANSFERASE CAF17, MITOCHONDRIAL-RELATED"/>
    <property type="match status" value="1"/>
</dbReference>
<evidence type="ECO:0000313" key="4">
    <source>
        <dbReference type="Proteomes" id="UP000050488"/>
    </source>
</evidence>
<organism evidence="3 4">
    <name type="scientific">Corynebacterium lowii</name>
    <dbReference type="NCBI Taxonomy" id="1544413"/>
    <lineage>
        <taxon>Bacteria</taxon>
        <taxon>Bacillati</taxon>
        <taxon>Actinomycetota</taxon>
        <taxon>Actinomycetes</taxon>
        <taxon>Mycobacteriales</taxon>
        <taxon>Corynebacteriaceae</taxon>
        <taxon>Corynebacterium</taxon>
    </lineage>
</organism>